<dbReference type="InterPro" id="IPR059000">
    <property type="entry name" value="ATPase_P-type_domA"/>
</dbReference>
<evidence type="ECO:0000256" key="9">
    <source>
        <dbReference type="ARBA" id="ARBA00022989"/>
    </source>
</evidence>
<dbReference type="InterPro" id="IPR036412">
    <property type="entry name" value="HAD-like_sf"/>
</dbReference>
<dbReference type="Pfam" id="PF00702">
    <property type="entry name" value="Hydrolase"/>
    <property type="match status" value="1"/>
</dbReference>
<evidence type="ECO:0000256" key="6">
    <source>
        <dbReference type="ARBA" id="ARBA00022741"/>
    </source>
</evidence>
<dbReference type="GO" id="GO:0005886">
    <property type="term" value="C:plasma membrane"/>
    <property type="evidence" value="ECO:0007669"/>
    <property type="project" value="UniProtKB-SubCell"/>
</dbReference>
<feature type="transmembrane region" description="Helical" evidence="13">
    <location>
        <begin position="178"/>
        <end position="196"/>
    </location>
</feature>
<dbReference type="Proteomes" id="UP000467636">
    <property type="component" value="Chromosome"/>
</dbReference>
<keyword evidence="4 13" id="KW-0812">Transmembrane</keyword>
<evidence type="ECO:0000256" key="7">
    <source>
        <dbReference type="ARBA" id="ARBA00022840"/>
    </source>
</evidence>
<reference evidence="15 16" key="1">
    <citation type="journal article" date="2019" name="Emerg. Microbes Infect.">
        <title>Comprehensive subspecies identification of 175 nontuberculous mycobacteria species based on 7547 genomic profiles.</title>
        <authorList>
            <person name="Matsumoto Y."/>
            <person name="Kinjo T."/>
            <person name="Motooka D."/>
            <person name="Nabeya D."/>
            <person name="Jung N."/>
            <person name="Uechi K."/>
            <person name="Horii T."/>
            <person name="Iida T."/>
            <person name="Fujita J."/>
            <person name="Nakamura S."/>
        </authorList>
    </citation>
    <scope>NUCLEOTIDE SEQUENCE [LARGE SCALE GENOMIC DNA]</scope>
    <source>
        <strain evidence="15 16">JCM 12143</strain>
    </source>
</reference>
<dbReference type="AlphaFoldDB" id="A0AAD1I1U2"/>
<proteinExistence type="inferred from homology"/>
<feature type="transmembrane region" description="Helical" evidence="13">
    <location>
        <begin position="659"/>
        <end position="676"/>
    </location>
</feature>
<gene>
    <name evidence="15" type="ORF">MTER_35360</name>
</gene>
<dbReference type="NCBIfam" id="TIGR01494">
    <property type="entry name" value="ATPase_P-type"/>
    <property type="match status" value="1"/>
</dbReference>
<dbReference type="Pfam" id="PF00122">
    <property type="entry name" value="E1-E2_ATPase"/>
    <property type="match status" value="1"/>
</dbReference>
<dbReference type="SUPFAM" id="SSF55008">
    <property type="entry name" value="HMA, heavy metal-associated domain"/>
    <property type="match status" value="1"/>
</dbReference>
<evidence type="ECO:0000256" key="12">
    <source>
        <dbReference type="ARBA" id="ARBA00074171"/>
    </source>
</evidence>
<evidence type="ECO:0000256" key="3">
    <source>
        <dbReference type="ARBA" id="ARBA00022475"/>
    </source>
</evidence>
<keyword evidence="10 13" id="KW-0472">Membrane</keyword>
<evidence type="ECO:0000256" key="1">
    <source>
        <dbReference type="ARBA" id="ARBA00004651"/>
    </source>
</evidence>
<dbReference type="NCBIfam" id="TIGR01525">
    <property type="entry name" value="ATPase-IB_hvy"/>
    <property type="match status" value="1"/>
</dbReference>
<dbReference type="SUPFAM" id="SSF56784">
    <property type="entry name" value="HAD-like"/>
    <property type="match status" value="1"/>
</dbReference>
<feature type="transmembrane region" description="Helical" evidence="13">
    <location>
        <begin position="94"/>
        <end position="112"/>
    </location>
</feature>
<dbReference type="InterPro" id="IPR017969">
    <property type="entry name" value="Heavy-metal-associated_CS"/>
</dbReference>
<dbReference type="NCBIfam" id="TIGR01511">
    <property type="entry name" value="ATPase-IB1_Cu"/>
    <property type="match status" value="1"/>
</dbReference>
<sequence length="707" mass="72186">MITTDLELRGMTCASCAARVERGLNALDGVQATVNLAVERAHVEHEASVSAGDLLRAVESVGYQAAVIGAAHEHPAEHASDHAHVPAGQLRPRLIGSTLLALPVVALSMVMAWQFSGWGWVAFALTTPIVVWGGYPFHRAALRTALHGAATMDTLVSLGTCAAYLWSVVAVVTGSGHLYFEVAAVVTVFLLAGRYAEAHAKRSAGAALRELLELGAKDAAVMRRGDDGLKEIRVPIADLRVGDVIVVRPGERVATDGVVIDGSTALDTSAMTGESLPVDVGDGDPVLGGSLNTTGLVLVRATKVGADTQLARMAQLVTDAQAGKASIQRLADRVSAVFVPVVLVIAALTLAGWLLAGQPAAAAFTAAVAVLIIACPCALGLATPTAILVGTGRGAQLGILIKNPQVLEAVKDIDTVVLDKTGTVTTGVMSVGGLAVNRGEDPDTVLARAAAVESGSEHPIAAAIVAGAKAAGHPIERVTEFASRPGHGVTGVVDGVRVEVSRSAAAHQTGTAVEVSWDGRERGTITLTDTVRPSSAAAVAELRAMGITPVLLTGDGAAVARKVAGEVGIDPADVIADVLPTDKADAIKALQAKGRRVAMVGDGVNDSVALATADIGMAMGTGTDAAIEAGDLTLVRGDLATVPTALRLSARTLRIIRQNLVWAFGYNVAAIPLAAAGLLNPMIAGAAMAASSVLVVTNSLRLRRFAR</sequence>
<dbReference type="PRINTS" id="PR00119">
    <property type="entry name" value="CATATPASE"/>
</dbReference>
<dbReference type="PRINTS" id="PR00943">
    <property type="entry name" value="CUATPASE"/>
</dbReference>
<dbReference type="PANTHER" id="PTHR43520">
    <property type="entry name" value="ATP7, ISOFORM B"/>
    <property type="match status" value="1"/>
</dbReference>
<dbReference type="PROSITE" id="PS50846">
    <property type="entry name" value="HMA_2"/>
    <property type="match status" value="1"/>
</dbReference>
<evidence type="ECO:0000256" key="2">
    <source>
        <dbReference type="ARBA" id="ARBA00006024"/>
    </source>
</evidence>
<feature type="transmembrane region" description="Helical" evidence="13">
    <location>
        <begin position="362"/>
        <end position="389"/>
    </location>
</feature>
<keyword evidence="9 13" id="KW-1133">Transmembrane helix</keyword>
<dbReference type="InterPro" id="IPR027256">
    <property type="entry name" value="P-typ_ATPase_IB"/>
</dbReference>
<dbReference type="GO" id="GO:0005507">
    <property type="term" value="F:copper ion binding"/>
    <property type="evidence" value="ECO:0007669"/>
    <property type="project" value="TreeGrafter"/>
</dbReference>
<feature type="transmembrane region" description="Helical" evidence="13">
    <location>
        <begin position="118"/>
        <end position="137"/>
    </location>
</feature>
<evidence type="ECO:0000256" key="5">
    <source>
        <dbReference type="ARBA" id="ARBA00022723"/>
    </source>
</evidence>
<dbReference type="CDD" id="cd00371">
    <property type="entry name" value="HMA"/>
    <property type="match status" value="1"/>
</dbReference>
<dbReference type="GO" id="GO:0016887">
    <property type="term" value="F:ATP hydrolysis activity"/>
    <property type="evidence" value="ECO:0007669"/>
    <property type="project" value="InterPro"/>
</dbReference>
<dbReference type="PROSITE" id="PS01229">
    <property type="entry name" value="COF_2"/>
    <property type="match status" value="1"/>
</dbReference>
<keyword evidence="3 13" id="KW-1003">Cell membrane</keyword>
<feature type="transmembrane region" description="Helical" evidence="13">
    <location>
        <begin position="682"/>
        <end position="700"/>
    </location>
</feature>
<keyword evidence="8" id="KW-1278">Translocase</keyword>
<dbReference type="InterPro" id="IPR036163">
    <property type="entry name" value="HMA_dom_sf"/>
</dbReference>
<evidence type="ECO:0000259" key="14">
    <source>
        <dbReference type="PROSITE" id="PS50846"/>
    </source>
</evidence>
<dbReference type="NCBIfam" id="TIGR01512">
    <property type="entry name" value="ATPase-IB2_Cd"/>
    <property type="match status" value="1"/>
</dbReference>
<evidence type="ECO:0000256" key="8">
    <source>
        <dbReference type="ARBA" id="ARBA00022967"/>
    </source>
</evidence>
<dbReference type="FunFam" id="2.70.150.10:FF:000002">
    <property type="entry name" value="Copper-transporting ATPase 1, putative"/>
    <property type="match status" value="1"/>
</dbReference>
<evidence type="ECO:0000256" key="13">
    <source>
        <dbReference type="RuleBase" id="RU362081"/>
    </source>
</evidence>
<dbReference type="FunFam" id="3.30.70.100:FF:000005">
    <property type="entry name" value="Copper-exporting P-type ATPase A"/>
    <property type="match status" value="1"/>
</dbReference>
<protein>
    <recommendedName>
        <fullName evidence="12">Cation-transporting P-type ATPase B</fullName>
    </recommendedName>
</protein>
<keyword evidence="6 13" id="KW-0547">Nucleotide-binding</keyword>
<evidence type="ECO:0000313" key="16">
    <source>
        <dbReference type="Proteomes" id="UP000467636"/>
    </source>
</evidence>
<evidence type="ECO:0000313" key="15">
    <source>
        <dbReference type="EMBL" id="BBX24125.1"/>
    </source>
</evidence>
<keyword evidence="7 13" id="KW-0067">ATP-binding</keyword>
<dbReference type="Gene3D" id="2.70.150.10">
    <property type="entry name" value="Calcium-transporting ATPase, cytoplasmic transduction domain A"/>
    <property type="match status" value="1"/>
</dbReference>
<dbReference type="PANTHER" id="PTHR43520:SF8">
    <property type="entry name" value="P-TYPE CU(+) TRANSPORTER"/>
    <property type="match status" value="1"/>
</dbReference>
<dbReference type="InterPro" id="IPR023299">
    <property type="entry name" value="ATPase_P-typ_cyto_dom_N"/>
</dbReference>
<dbReference type="InterPro" id="IPR018303">
    <property type="entry name" value="ATPase_P-typ_P_site"/>
</dbReference>
<dbReference type="GO" id="GO:0005524">
    <property type="term" value="F:ATP binding"/>
    <property type="evidence" value="ECO:0007669"/>
    <property type="project" value="UniProtKB-UniRule"/>
</dbReference>
<dbReference type="PROSITE" id="PS00154">
    <property type="entry name" value="ATPASE_E1_E2"/>
    <property type="match status" value="1"/>
</dbReference>
<dbReference type="EMBL" id="AP022564">
    <property type="protein sequence ID" value="BBX24125.1"/>
    <property type="molecule type" value="Genomic_DNA"/>
</dbReference>
<evidence type="ECO:0000256" key="11">
    <source>
        <dbReference type="ARBA" id="ARBA00049360"/>
    </source>
</evidence>
<comment type="similarity">
    <text evidence="2 13">Belongs to the cation transport ATPase (P-type) (TC 3.A.3) family. Type IB subfamily.</text>
</comment>
<feature type="transmembrane region" description="Helical" evidence="13">
    <location>
        <begin position="149"/>
        <end position="172"/>
    </location>
</feature>
<dbReference type="Pfam" id="PF00403">
    <property type="entry name" value="HMA"/>
    <property type="match status" value="1"/>
</dbReference>
<dbReference type="InterPro" id="IPR001757">
    <property type="entry name" value="P_typ_ATPase"/>
</dbReference>
<dbReference type="Gene3D" id="3.40.50.1000">
    <property type="entry name" value="HAD superfamily/HAD-like"/>
    <property type="match status" value="1"/>
</dbReference>
<dbReference type="GO" id="GO:0055070">
    <property type="term" value="P:copper ion homeostasis"/>
    <property type="evidence" value="ECO:0007669"/>
    <property type="project" value="TreeGrafter"/>
</dbReference>
<evidence type="ECO:0000256" key="4">
    <source>
        <dbReference type="ARBA" id="ARBA00022692"/>
    </source>
</evidence>
<dbReference type="GO" id="GO:0043682">
    <property type="term" value="F:P-type divalent copper transporter activity"/>
    <property type="evidence" value="ECO:0007669"/>
    <property type="project" value="TreeGrafter"/>
</dbReference>
<comment type="subcellular location">
    <subcellularLocation>
        <location evidence="1">Cell membrane</location>
        <topology evidence="1">Multi-pass membrane protein</topology>
    </subcellularLocation>
</comment>
<keyword evidence="5 13" id="KW-0479">Metal-binding</keyword>
<dbReference type="InterPro" id="IPR023214">
    <property type="entry name" value="HAD_sf"/>
</dbReference>
<dbReference type="InterPro" id="IPR008250">
    <property type="entry name" value="ATPase_P-typ_transduc_dom_A_sf"/>
</dbReference>
<accession>A0AAD1I1U2</accession>
<dbReference type="PROSITE" id="PS01047">
    <property type="entry name" value="HMA_1"/>
    <property type="match status" value="1"/>
</dbReference>
<evidence type="ECO:0000256" key="10">
    <source>
        <dbReference type="ARBA" id="ARBA00023136"/>
    </source>
</evidence>
<feature type="transmembrane region" description="Helical" evidence="13">
    <location>
        <begin position="334"/>
        <end position="356"/>
    </location>
</feature>
<dbReference type="SUPFAM" id="SSF81665">
    <property type="entry name" value="Calcium ATPase, transmembrane domain M"/>
    <property type="match status" value="1"/>
</dbReference>
<dbReference type="Gene3D" id="3.40.1110.10">
    <property type="entry name" value="Calcium-transporting ATPase, cytoplasmic domain N"/>
    <property type="match status" value="1"/>
</dbReference>
<dbReference type="Gene3D" id="3.30.70.100">
    <property type="match status" value="1"/>
</dbReference>
<dbReference type="SUPFAM" id="SSF81653">
    <property type="entry name" value="Calcium ATPase, transduction domain A"/>
    <property type="match status" value="1"/>
</dbReference>
<comment type="catalytic activity">
    <reaction evidence="11">
        <text>ATP + H2O = ADP + phosphate + H(+)</text>
        <dbReference type="Rhea" id="RHEA:13065"/>
        <dbReference type="ChEBI" id="CHEBI:15377"/>
        <dbReference type="ChEBI" id="CHEBI:15378"/>
        <dbReference type="ChEBI" id="CHEBI:30616"/>
        <dbReference type="ChEBI" id="CHEBI:43474"/>
        <dbReference type="ChEBI" id="CHEBI:456216"/>
    </reaction>
</comment>
<dbReference type="InterPro" id="IPR006121">
    <property type="entry name" value="HMA_dom"/>
</dbReference>
<dbReference type="InterPro" id="IPR023298">
    <property type="entry name" value="ATPase_P-typ_TM_dom_sf"/>
</dbReference>
<feature type="domain" description="HMA" evidence="14">
    <location>
        <begin position="2"/>
        <end position="66"/>
    </location>
</feature>
<dbReference type="CDD" id="cd02094">
    <property type="entry name" value="P-type_ATPase_Cu-like"/>
    <property type="match status" value="1"/>
</dbReference>
<keyword evidence="16" id="KW-1185">Reference proteome</keyword>
<organism evidence="15 16">
    <name type="scientific">Mycolicibacter terrae</name>
    <dbReference type="NCBI Taxonomy" id="1788"/>
    <lineage>
        <taxon>Bacteria</taxon>
        <taxon>Bacillati</taxon>
        <taxon>Actinomycetota</taxon>
        <taxon>Actinomycetes</taxon>
        <taxon>Mycobacteriales</taxon>
        <taxon>Mycobacteriaceae</taxon>
        <taxon>Mycolicibacter</taxon>
    </lineage>
</organism>
<name>A0AAD1I1U2_9MYCO</name>